<dbReference type="EMBL" id="AEYP01005236">
    <property type="status" value="NOT_ANNOTATED_CDS"/>
    <property type="molecule type" value="Genomic_DNA"/>
</dbReference>
<sequence>MCSVPSGTKQETGPVLRDVGLGWMKMEQHTTSISRARDECAHISCKVTIEDINKGAIYWY</sequence>
<name>M3Z3E3_MUSPF</name>
<dbReference type="AlphaFoldDB" id="M3Z3E3"/>
<dbReference type="EMBL" id="AEYP01005235">
    <property type="status" value="NOT_ANNOTATED_CDS"/>
    <property type="molecule type" value="Genomic_DNA"/>
</dbReference>
<dbReference type="InParanoid" id="M3Z3E3"/>
<proteinExistence type="predicted"/>
<organism evidence="1">
    <name type="scientific">Mustela putorius furo</name>
    <name type="common">European domestic ferret</name>
    <name type="synonym">Mustela furo</name>
    <dbReference type="NCBI Taxonomy" id="9669"/>
    <lineage>
        <taxon>Eukaryota</taxon>
        <taxon>Metazoa</taxon>
        <taxon>Chordata</taxon>
        <taxon>Craniata</taxon>
        <taxon>Vertebrata</taxon>
        <taxon>Euteleostomi</taxon>
        <taxon>Mammalia</taxon>
        <taxon>Eutheria</taxon>
        <taxon>Laurasiatheria</taxon>
        <taxon>Carnivora</taxon>
        <taxon>Caniformia</taxon>
        <taxon>Musteloidea</taxon>
        <taxon>Mustelidae</taxon>
        <taxon>Mustelinae</taxon>
        <taxon>Mustela</taxon>
    </lineage>
</organism>
<dbReference type="HOGENOM" id="CLU_2941144_0_0_1"/>
<evidence type="ECO:0000313" key="1">
    <source>
        <dbReference type="Ensembl" id="ENSMPUP00000018105.1"/>
    </source>
</evidence>
<accession>M3Z3E3</accession>
<dbReference type="Ensembl" id="ENSMPUT00000018369.1">
    <property type="protein sequence ID" value="ENSMPUP00000018105.1"/>
    <property type="gene ID" value="ENSMPUG00000018217.1"/>
</dbReference>
<reference evidence="1" key="1">
    <citation type="submission" date="2024-06" db="UniProtKB">
        <authorList>
            <consortium name="Ensembl"/>
        </authorList>
    </citation>
    <scope>IDENTIFICATION</scope>
</reference>
<protein>
    <submittedName>
        <fullName evidence="1">Uncharacterized protein</fullName>
    </submittedName>
</protein>